<name>A0ACB9ZBH6_9PEZI</name>
<proteinExistence type="predicted"/>
<comment type="caution">
    <text evidence="1">The sequence shown here is derived from an EMBL/GenBank/DDBJ whole genome shotgun (WGS) entry which is preliminary data.</text>
</comment>
<dbReference type="Proteomes" id="UP001497700">
    <property type="component" value="Unassembled WGS sequence"/>
</dbReference>
<gene>
    <name evidence="1" type="ORF">F4820DRAFT_407584</name>
</gene>
<reference evidence="1 2" key="1">
    <citation type="journal article" date="2022" name="New Phytol.">
        <title>Ecological generalism drives hyperdiversity of secondary metabolite gene clusters in xylarialean endophytes.</title>
        <authorList>
            <person name="Franco M.E.E."/>
            <person name="Wisecaver J.H."/>
            <person name="Arnold A.E."/>
            <person name="Ju Y.M."/>
            <person name="Slot J.C."/>
            <person name="Ahrendt S."/>
            <person name="Moore L.P."/>
            <person name="Eastman K.E."/>
            <person name="Scott K."/>
            <person name="Konkel Z."/>
            <person name="Mondo S.J."/>
            <person name="Kuo A."/>
            <person name="Hayes R.D."/>
            <person name="Haridas S."/>
            <person name="Andreopoulos B."/>
            <person name="Riley R."/>
            <person name="LaButti K."/>
            <person name="Pangilinan J."/>
            <person name="Lipzen A."/>
            <person name="Amirebrahimi M."/>
            <person name="Yan J."/>
            <person name="Adam C."/>
            <person name="Keymanesh K."/>
            <person name="Ng V."/>
            <person name="Louie K."/>
            <person name="Northen T."/>
            <person name="Drula E."/>
            <person name="Henrissat B."/>
            <person name="Hsieh H.M."/>
            <person name="Youens-Clark K."/>
            <person name="Lutzoni F."/>
            <person name="Miadlikowska J."/>
            <person name="Eastwood D.C."/>
            <person name="Hamelin R.C."/>
            <person name="Grigoriev I.V."/>
            <person name="U'Ren J.M."/>
        </authorList>
    </citation>
    <scope>NUCLEOTIDE SEQUENCE [LARGE SCALE GENOMIC DNA]</scope>
    <source>
        <strain evidence="1 2">CBS 119005</strain>
    </source>
</reference>
<protein>
    <submittedName>
        <fullName evidence="1">Uncharacterized protein</fullName>
    </submittedName>
</protein>
<sequence length="128" mass="13687">MRQENSRKHREGSANEGSLQAPITIAILGASIGGLALAIGLAKRNVPVTVYEAAEQFSTVGAGIGLGPNSLSTMDLIDPIFQEQYEKVKTKNEKPEFEHSMFDALYAKRASAKSGAVLAVLSEPLFHS</sequence>
<accession>A0ACB9ZBH6</accession>
<keyword evidence="2" id="KW-1185">Reference proteome</keyword>
<dbReference type="EMBL" id="MU393432">
    <property type="protein sequence ID" value="KAI4869211.1"/>
    <property type="molecule type" value="Genomic_DNA"/>
</dbReference>
<evidence type="ECO:0000313" key="2">
    <source>
        <dbReference type="Proteomes" id="UP001497700"/>
    </source>
</evidence>
<organism evidence="1 2">
    <name type="scientific">Hypoxylon rubiginosum</name>
    <dbReference type="NCBI Taxonomy" id="110542"/>
    <lineage>
        <taxon>Eukaryota</taxon>
        <taxon>Fungi</taxon>
        <taxon>Dikarya</taxon>
        <taxon>Ascomycota</taxon>
        <taxon>Pezizomycotina</taxon>
        <taxon>Sordariomycetes</taxon>
        <taxon>Xylariomycetidae</taxon>
        <taxon>Xylariales</taxon>
        <taxon>Hypoxylaceae</taxon>
        <taxon>Hypoxylon</taxon>
    </lineage>
</organism>
<evidence type="ECO:0000313" key="1">
    <source>
        <dbReference type="EMBL" id="KAI4869211.1"/>
    </source>
</evidence>